<feature type="domain" description="PPIase FKBP-type" evidence="7">
    <location>
        <begin position="60"/>
        <end position="146"/>
    </location>
</feature>
<dbReference type="InterPro" id="IPR001179">
    <property type="entry name" value="PPIase_FKBP_dom"/>
</dbReference>
<name>A0A420E5I3_9ALTE</name>
<keyword evidence="4 5" id="KW-0413">Isomerase</keyword>
<dbReference type="Gene3D" id="3.10.50.40">
    <property type="match status" value="1"/>
</dbReference>
<evidence type="ECO:0000313" key="9">
    <source>
        <dbReference type="Proteomes" id="UP000286482"/>
    </source>
</evidence>
<protein>
    <recommendedName>
        <fullName evidence="6">Peptidyl-prolyl cis-trans isomerase</fullName>
        <ecNumber evidence="6">5.2.1.8</ecNumber>
    </recommendedName>
</protein>
<dbReference type="EC" id="5.2.1.8" evidence="6"/>
<keyword evidence="3 5" id="KW-0697">Rotamase</keyword>
<dbReference type="InterPro" id="IPR046357">
    <property type="entry name" value="PPIase_dom_sf"/>
</dbReference>
<comment type="caution">
    <text evidence="8">The sequence shown here is derived from an EMBL/GenBank/DDBJ whole genome shotgun (WGS) entry which is preliminary data.</text>
</comment>
<dbReference type="EMBL" id="RAQO01000013">
    <property type="protein sequence ID" value="RKF12768.1"/>
    <property type="molecule type" value="Genomic_DNA"/>
</dbReference>
<dbReference type="Pfam" id="PF00254">
    <property type="entry name" value="FKBP_C"/>
    <property type="match status" value="1"/>
</dbReference>
<dbReference type="Proteomes" id="UP000286482">
    <property type="component" value="Unassembled WGS sequence"/>
</dbReference>
<evidence type="ECO:0000256" key="5">
    <source>
        <dbReference type="PROSITE-ProRule" id="PRU00277"/>
    </source>
</evidence>
<comment type="similarity">
    <text evidence="2 6">Belongs to the FKBP-type PPIase family.</text>
</comment>
<dbReference type="PANTHER" id="PTHR43811">
    <property type="entry name" value="FKBP-TYPE PEPTIDYL-PROLYL CIS-TRANS ISOMERASE FKPA"/>
    <property type="match status" value="1"/>
</dbReference>
<dbReference type="SUPFAM" id="SSF54534">
    <property type="entry name" value="FKBP-like"/>
    <property type="match status" value="1"/>
</dbReference>
<evidence type="ECO:0000256" key="1">
    <source>
        <dbReference type="ARBA" id="ARBA00000971"/>
    </source>
</evidence>
<evidence type="ECO:0000256" key="2">
    <source>
        <dbReference type="ARBA" id="ARBA00006577"/>
    </source>
</evidence>
<evidence type="ECO:0000256" key="6">
    <source>
        <dbReference type="RuleBase" id="RU003915"/>
    </source>
</evidence>
<keyword evidence="9" id="KW-1185">Reference proteome</keyword>
<dbReference type="OrthoDB" id="9814548at2"/>
<proteinExistence type="inferred from homology"/>
<dbReference type="RefSeq" id="WP_120356775.1">
    <property type="nucleotide sequence ID" value="NZ_RAQO01000013.1"/>
</dbReference>
<dbReference type="AlphaFoldDB" id="A0A420E5I3"/>
<comment type="catalytic activity">
    <reaction evidence="1 5 6">
        <text>[protein]-peptidylproline (omega=180) = [protein]-peptidylproline (omega=0)</text>
        <dbReference type="Rhea" id="RHEA:16237"/>
        <dbReference type="Rhea" id="RHEA-COMP:10747"/>
        <dbReference type="Rhea" id="RHEA-COMP:10748"/>
        <dbReference type="ChEBI" id="CHEBI:83833"/>
        <dbReference type="ChEBI" id="CHEBI:83834"/>
        <dbReference type="EC" id="5.2.1.8"/>
    </reaction>
</comment>
<sequence>MAKQKHRRNAKGSAGQNKNLAQNFIDKYCNKHEVEHSHSGLISRVIALPEIDDGSRANLKQRVEVNQRILLADGSVIDDSYKRALPERFHMNEAIEGLKEGIALMAVGSRYEFLIPPDLAWGKKGNGSGIGPNALMIVDVRLLKILD</sequence>
<evidence type="ECO:0000256" key="3">
    <source>
        <dbReference type="ARBA" id="ARBA00023110"/>
    </source>
</evidence>
<dbReference type="PANTHER" id="PTHR43811:SF57">
    <property type="entry name" value="FKBP-TYPE PEPTIDYL-PROLYL CIS-TRANS ISOMERASE FKPA-RELATED"/>
    <property type="match status" value="1"/>
</dbReference>
<evidence type="ECO:0000313" key="8">
    <source>
        <dbReference type="EMBL" id="RKF12768.1"/>
    </source>
</evidence>
<accession>A0A420E5I3</accession>
<gene>
    <name evidence="8" type="ORF">DBZ36_20075</name>
</gene>
<dbReference type="GO" id="GO:0003755">
    <property type="term" value="F:peptidyl-prolyl cis-trans isomerase activity"/>
    <property type="evidence" value="ECO:0007669"/>
    <property type="project" value="UniProtKB-UniRule"/>
</dbReference>
<dbReference type="PROSITE" id="PS50059">
    <property type="entry name" value="FKBP_PPIASE"/>
    <property type="match status" value="1"/>
</dbReference>
<evidence type="ECO:0000256" key="4">
    <source>
        <dbReference type="ARBA" id="ARBA00023235"/>
    </source>
</evidence>
<evidence type="ECO:0000259" key="7">
    <source>
        <dbReference type="PROSITE" id="PS50059"/>
    </source>
</evidence>
<reference evidence="8 9" key="1">
    <citation type="submission" date="2018-09" db="EMBL/GenBank/DDBJ databases">
        <authorList>
            <person name="Wang Z."/>
        </authorList>
    </citation>
    <scope>NUCLEOTIDE SEQUENCE [LARGE SCALE GENOMIC DNA]</scope>
    <source>
        <strain evidence="8 9">ALS 81</strain>
    </source>
</reference>
<organism evidence="8 9">
    <name type="scientific">Alginatibacterium sediminis</name>
    <dbReference type="NCBI Taxonomy" id="2164068"/>
    <lineage>
        <taxon>Bacteria</taxon>
        <taxon>Pseudomonadati</taxon>
        <taxon>Pseudomonadota</taxon>
        <taxon>Gammaproteobacteria</taxon>
        <taxon>Alteromonadales</taxon>
        <taxon>Alteromonadaceae</taxon>
        <taxon>Alginatibacterium</taxon>
    </lineage>
</organism>